<gene>
    <name evidence="4" type="ORF">DW856_12400</name>
</gene>
<name>A0A3R6F8Z1_9FIRM</name>
<reference evidence="4 5" key="1">
    <citation type="submission" date="2018-08" db="EMBL/GenBank/DDBJ databases">
        <title>A genome reference for cultivated species of the human gut microbiota.</title>
        <authorList>
            <person name="Zou Y."/>
            <person name="Xue W."/>
            <person name="Luo G."/>
        </authorList>
    </citation>
    <scope>NUCLEOTIDE SEQUENCE [LARGE SCALE GENOMIC DNA]</scope>
    <source>
        <strain evidence="4 5">AM37-1AC</strain>
    </source>
</reference>
<dbReference type="SUPFAM" id="SSF49265">
    <property type="entry name" value="Fibronectin type III"/>
    <property type="match status" value="2"/>
</dbReference>
<feature type="chain" id="PRO_5018752294" evidence="2">
    <location>
        <begin position="32"/>
        <end position="1304"/>
    </location>
</feature>
<dbReference type="PROSITE" id="PS50853">
    <property type="entry name" value="FN3"/>
    <property type="match status" value="1"/>
</dbReference>
<proteinExistence type="predicted"/>
<protein>
    <submittedName>
        <fullName evidence="4">Fibronectin type III domain-containing protein</fullName>
    </submittedName>
</protein>
<feature type="signal peptide" evidence="2">
    <location>
        <begin position="1"/>
        <end position="31"/>
    </location>
</feature>
<dbReference type="InterPro" id="IPR036116">
    <property type="entry name" value="FN3_sf"/>
</dbReference>
<dbReference type="SMART" id="SM00060">
    <property type="entry name" value="FN3"/>
    <property type="match status" value="6"/>
</dbReference>
<sequence>MKRKRLTGWKRMAAFAMALTLTVGDWTSAGAAGLPQTDVQTVTEAVIQEEDAMEAALATEQTETESETDSESAENDSGQTENSEASEIPETSEASETEKTVEETENVNDTEAVDDTEVMETETEEESEEEIEEETEEETEEEELAAIDKPSKVINVRGKDDGSIITTASGRQLRYAYVNRFQNGVIAAGTTDEIVGFKVTKRSNFWDKTVGLYKYENNYYGQCSGTDIDGFVNLYNKAEAILKGNTDKYQDAYGMYRVNGKTYRALRSCDATGYHYVTEGDEITEITVSDSSENAKKRIDEYAVKNDTQVLYYSYNGHFYKQLTYESVYDSASKKYKYVVYADAYEEISFEKTYVKISWNPVNNDTATMKNKAGDMMKVGYEVVCDGNTKVYNMPGLFLDASDGTVHEMITSDVARLPYVILNSGQQVSVKVRAVYYHEVTSNKQEVYWNWNDNSQYIIESKQTKYVVDMYGKWSDTYTYKNYSLKKLSPVTGTKVSEKGKEMSVTWNAQNGVDSYRVYYLRSSKPLNITNIESFLQFYNKRGTLYDAYVNAKGENDSYETDSEYASDPYCNITIDSGLPYFYCSVRLESAEEGYFSDGSYSDVITATASINGNIPTVKNLKIEKTYNGDDWQLSWTPIDADVVIYVFEEGKKPAHYNYELLNAYGYYTDGQGQQKKLYLKDALTELESKEISSYVRSYKVKGIDGSYSAISLKPGVKYTFVAHTYDAGSSLYNIQKKPVFTVNKEIKVTDAQKNQTYKNISVGMTYYTAMSPASNMVSYTDKVSVPRVYTKAGKNSIKLSFTRGSCTGYEIYRLSGKKYKKIATTTDYVYTDQNLKAGTKYSYKVRSYYYDPDRKTKSYSIYKNFTVSTSRVNNIVLKVAKNSKNTVKLTWTKVGFATKYEIYRTSESDKDITEISGWINSGNSAVTVENAKYELVKTITNAKTTTYTDKKLKFGESYTYLICAYYKDGKTLKYITASTRVKMQLEEPRNLVLTNKGKNVSVKWDADKYAAGYQIRYMVYDKYGEKKTVAEKYVTVKKNKYTIKGLSSGEYVNVSVRAYNSQKEYSGWSSSKESTSLAAVKSIKAVYDTKKNAVKITWKKVKGAKYYKVVRSVYTPLCNTDEKLYAATGNLIAKDSNDETGYYSEVHYREYYGEDGSITGTAAYDRARLKKGVKYYYMVSAYGEKGTRIASYMTSEYGTQVASGKPAVIIYGVKVAAKVKNNKKGTVTVSYNKVTGAKTYQIYRAEKKNGKYTLIGTTKKTSFADKKAKKKKTYYYKVVVNGRNELLADFTIRSSAVKIKVKK</sequence>
<dbReference type="Gene3D" id="2.60.40.10">
    <property type="entry name" value="Immunoglobulins"/>
    <property type="match status" value="5"/>
</dbReference>
<accession>A0A3R6F8Z1</accession>
<evidence type="ECO:0000313" key="4">
    <source>
        <dbReference type="EMBL" id="RHC16231.1"/>
    </source>
</evidence>
<feature type="compositionally biased region" description="Acidic residues" evidence="1">
    <location>
        <begin position="103"/>
        <end position="144"/>
    </location>
</feature>
<evidence type="ECO:0000313" key="5">
    <source>
        <dbReference type="Proteomes" id="UP000283513"/>
    </source>
</evidence>
<dbReference type="EMBL" id="QSHO01000010">
    <property type="protein sequence ID" value="RHC16231.1"/>
    <property type="molecule type" value="Genomic_DNA"/>
</dbReference>
<feature type="compositionally biased region" description="Acidic residues" evidence="1">
    <location>
        <begin position="62"/>
        <end position="74"/>
    </location>
</feature>
<organism evidence="4 5">
    <name type="scientific">Roseburia intestinalis</name>
    <dbReference type="NCBI Taxonomy" id="166486"/>
    <lineage>
        <taxon>Bacteria</taxon>
        <taxon>Bacillati</taxon>
        <taxon>Bacillota</taxon>
        <taxon>Clostridia</taxon>
        <taxon>Lachnospirales</taxon>
        <taxon>Lachnospiraceae</taxon>
        <taxon>Roseburia</taxon>
    </lineage>
</organism>
<evidence type="ECO:0000256" key="1">
    <source>
        <dbReference type="SAM" id="MobiDB-lite"/>
    </source>
</evidence>
<evidence type="ECO:0000256" key="2">
    <source>
        <dbReference type="SAM" id="SignalP"/>
    </source>
</evidence>
<dbReference type="InterPro" id="IPR013783">
    <property type="entry name" value="Ig-like_fold"/>
</dbReference>
<keyword evidence="2" id="KW-0732">Signal</keyword>
<feature type="domain" description="Fibronectin type-III" evidence="3">
    <location>
        <begin position="988"/>
        <end position="1080"/>
    </location>
</feature>
<evidence type="ECO:0000259" key="3">
    <source>
        <dbReference type="PROSITE" id="PS50853"/>
    </source>
</evidence>
<dbReference type="CDD" id="cd00063">
    <property type="entry name" value="FN3"/>
    <property type="match status" value="1"/>
</dbReference>
<feature type="region of interest" description="Disordered" evidence="1">
    <location>
        <begin position="55"/>
        <end position="144"/>
    </location>
</feature>
<dbReference type="RefSeq" id="WP_118598323.1">
    <property type="nucleotide sequence ID" value="NZ_QSHO01000010.1"/>
</dbReference>
<comment type="caution">
    <text evidence="4">The sequence shown here is derived from an EMBL/GenBank/DDBJ whole genome shotgun (WGS) entry which is preliminary data.</text>
</comment>
<dbReference type="InterPro" id="IPR003961">
    <property type="entry name" value="FN3_dom"/>
</dbReference>
<dbReference type="Proteomes" id="UP000283513">
    <property type="component" value="Unassembled WGS sequence"/>
</dbReference>